<dbReference type="Proteomes" id="UP001365542">
    <property type="component" value="Unassembled WGS sequence"/>
</dbReference>
<sequence length="103" mass="11513">MVQYHTTSTRRSRYSVPQSLCALGFSLHPFLEWSIFKQASDLTSLEVIPSIRMVINQPVFRVAFKARRGRSLLMGVHITRNARSPGVGFLPMPGEGDVQGPRA</sequence>
<organism evidence="1 2">
    <name type="scientific">Orbilia ellipsospora</name>
    <dbReference type="NCBI Taxonomy" id="2528407"/>
    <lineage>
        <taxon>Eukaryota</taxon>
        <taxon>Fungi</taxon>
        <taxon>Dikarya</taxon>
        <taxon>Ascomycota</taxon>
        <taxon>Pezizomycotina</taxon>
        <taxon>Orbiliomycetes</taxon>
        <taxon>Orbiliales</taxon>
        <taxon>Orbiliaceae</taxon>
        <taxon>Orbilia</taxon>
    </lineage>
</organism>
<accession>A0AAV9XP94</accession>
<dbReference type="AlphaFoldDB" id="A0AAV9XP94"/>
<name>A0AAV9XP94_9PEZI</name>
<protein>
    <submittedName>
        <fullName evidence="1">Uncharacterized protein</fullName>
    </submittedName>
</protein>
<dbReference type="EMBL" id="JAVHJO010000001">
    <property type="protein sequence ID" value="KAK6543321.1"/>
    <property type="molecule type" value="Genomic_DNA"/>
</dbReference>
<gene>
    <name evidence="1" type="ORF">TWF694_000074</name>
</gene>
<proteinExistence type="predicted"/>
<comment type="caution">
    <text evidence="1">The sequence shown here is derived from an EMBL/GenBank/DDBJ whole genome shotgun (WGS) entry which is preliminary data.</text>
</comment>
<reference evidence="1 2" key="1">
    <citation type="submission" date="2019-10" db="EMBL/GenBank/DDBJ databases">
        <authorList>
            <person name="Palmer J.M."/>
        </authorList>
    </citation>
    <scope>NUCLEOTIDE SEQUENCE [LARGE SCALE GENOMIC DNA]</scope>
    <source>
        <strain evidence="1 2">TWF694</strain>
    </source>
</reference>
<evidence type="ECO:0000313" key="1">
    <source>
        <dbReference type="EMBL" id="KAK6543321.1"/>
    </source>
</evidence>
<evidence type="ECO:0000313" key="2">
    <source>
        <dbReference type="Proteomes" id="UP001365542"/>
    </source>
</evidence>
<keyword evidence="2" id="KW-1185">Reference proteome</keyword>